<reference evidence="4" key="1">
    <citation type="submission" date="2010-07" db="EMBL/GenBank/DDBJ databases">
        <title>The genome sequence of Gaeumannomyces graminis var. tritici strain R3-111a-1.</title>
        <authorList>
            <consortium name="The Broad Institute Genome Sequencing Platform"/>
            <person name="Ma L.-J."/>
            <person name="Dead R."/>
            <person name="Young S."/>
            <person name="Zeng Q."/>
            <person name="Koehrsen M."/>
            <person name="Alvarado L."/>
            <person name="Berlin A."/>
            <person name="Chapman S.B."/>
            <person name="Chen Z."/>
            <person name="Freedman E."/>
            <person name="Gellesch M."/>
            <person name="Goldberg J."/>
            <person name="Griggs A."/>
            <person name="Gujja S."/>
            <person name="Heilman E.R."/>
            <person name="Heiman D."/>
            <person name="Hepburn T."/>
            <person name="Howarth C."/>
            <person name="Jen D."/>
            <person name="Larson L."/>
            <person name="Mehta T."/>
            <person name="Neiman D."/>
            <person name="Pearson M."/>
            <person name="Roberts A."/>
            <person name="Saif S."/>
            <person name="Shea T."/>
            <person name="Shenoy N."/>
            <person name="Sisk P."/>
            <person name="Stolte C."/>
            <person name="Sykes S."/>
            <person name="Walk T."/>
            <person name="White J."/>
            <person name="Yandava C."/>
            <person name="Haas B."/>
            <person name="Nusbaum C."/>
            <person name="Birren B."/>
        </authorList>
    </citation>
    <scope>NUCLEOTIDE SEQUENCE [LARGE SCALE GENOMIC DNA]</scope>
    <source>
        <strain evidence="4">R3-111a-1</strain>
    </source>
</reference>
<evidence type="ECO:0000256" key="1">
    <source>
        <dbReference type="SAM" id="MobiDB-lite"/>
    </source>
</evidence>
<reference evidence="3" key="5">
    <citation type="submission" date="2018-04" db="UniProtKB">
        <authorList>
            <consortium name="EnsemblFungi"/>
        </authorList>
    </citation>
    <scope>IDENTIFICATION</scope>
    <source>
        <strain evidence="3">R3-111a-1</strain>
    </source>
</reference>
<sequence>MRERNSTRSASKRASKAIATMAGVSKNRQGGRNAPLKCRRSKKTPSLPKGKLSSQQGSHLERIANARAATNNAKTVAFADDPIQRFNDLEEGEKEGLMKSLLLGYSRLLYSGCDPRPADLYDYRRTGRLPATDRAVLRGALLCVADEDDDNLPSKAKPKYPKTKIHGQDRWEPCRDISGACSCSIEMDADGRVDLGHDAYCLRKHFSTRWAVPCDQFTIDGPPKSGATVSWGDSDMVLRTEGKESDGFWVDIQEKSWLRGAYTQTTRVSDLISLSWLLQRIIATFEAPPCTKKDGYKCTWSFTLWNVEDPTCALVISDHKGCPQAWFRGGKKASNEALQLLQWLAGTNCPHPYDYTPCGMVA</sequence>
<protein>
    <submittedName>
        <fullName evidence="2 3">Uncharacterized protein</fullName>
    </submittedName>
</protein>
<keyword evidence="4" id="KW-1185">Reference proteome</keyword>
<dbReference type="RefSeq" id="XP_009220888.1">
    <property type="nucleotide sequence ID" value="XM_009222624.1"/>
</dbReference>
<evidence type="ECO:0000313" key="2">
    <source>
        <dbReference type="EMBL" id="EJT79743.1"/>
    </source>
</evidence>
<name>J3NU72_GAET3</name>
<dbReference type="eggNOG" id="ENOG502TAQA">
    <property type="taxonomic scope" value="Eukaryota"/>
</dbReference>
<reference evidence="2" key="2">
    <citation type="submission" date="2010-07" db="EMBL/GenBank/DDBJ databases">
        <authorList>
            <consortium name="The Broad Institute Genome Sequencing Platform"/>
            <consortium name="Broad Institute Genome Sequencing Center for Infectious Disease"/>
            <person name="Ma L.-J."/>
            <person name="Dead R."/>
            <person name="Young S."/>
            <person name="Zeng Q."/>
            <person name="Koehrsen M."/>
            <person name="Alvarado L."/>
            <person name="Berlin A."/>
            <person name="Chapman S.B."/>
            <person name="Chen Z."/>
            <person name="Freedman E."/>
            <person name="Gellesch M."/>
            <person name="Goldberg J."/>
            <person name="Griggs A."/>
            <person name="Gujja S."/>
            <person name="Heilman E.R."/>
            <person name="Heiman D."/>
            <person name="Hepburn T."/>
            <person name="Howarth C."/>
            <person name="Jen D."/>
            <person name="Larson L."/>
            <person name="Mehta T."/>
            <person name="Neiman D."/>
            <person name="Pearson M."/>
            <person name="Roberts A."/>
            <person name="Saif S."/>
            <person name="Shea T."/>
            <person name="Shenoy N."/>
            <person name="Sisk P."/>
            <person name="Stolte C."/>
            <person name="Sykes S."/>
            <person name="Walk T."/>
            <person name="White J."/>
            <person name="Yandava C."/>
            <person name="Haas B."/>
            <person name="Nusbaum C."/>
            <person name="Birren B."/>
        </authorList>
    </citation>
    <scope>NUCLEOTIDE SEQUENCE</scope>
    <source>
        <strain evidence="2">R3-111a-1</strain>
    </source>
</reference>
<feature type="region of interest" description="Disordered" evidence="1">
    <location>
        <begin position="1"/>
        <end position="58"/>
    </location>
</feature>
<accession>J3NU72</accession>
<dbReference type="AlphaFoldDB" id="J3NU72"/>
<dbReference type="EnsemblFungi" id="EJT79743">
    <property type="protein sequence ID" value="EJT79743"/>
    <property type="gene ID" value="GGTG_04827"/>
</dbReference>
<dbReference type="OrthoDB" id="5237967at2759"/>
<evidence type="ECO:0000313" key="4">
    <source>
        <dbReference type="Proteomes" id="UP000006039"/>
    </source>
</evidence>
<dbReference type="HOGENOM" id="CLU_765134_0_0_1"/>
<dbReference type="Proteomes" id="UP000006039">
    <property type="component" value="Unassembled WGS sequence"/>
</dbReference>
<organism evidence="2">
    <name type="scientific">Gaeumannomyces tritici (strain R3-111a-1)</name>
    <name type="common">Wheat and barley take-all root rot fungus</name>
    <name type="synonym">Gaeumannomyces graminis var. tritici</name>
    <dbReference type="NCBI Taxonomy" id="644352"/>
    <lineage>
        <taxon>Eukaryota</taxon>
        <taxon>Fungi</taxon>
        <taxon>Dikarya</taxon>
        <taxon>Ascomycota</taxon>
        <taxon>Pezizomycotina</taxon>
        <taxon>Sordariomycetes</taxon>
        <taxon>Sordariomycetidae</taxon>
        <taxon>Magnaporthales</taxon>
        <taxon>Magnaporthaceae</taxon>
        <taxon>Gaeumannomyces</taxon>
    </lineage>
</organism>
<dbReference type="VEuPathDB" id="FungiDB:GGTG_04827"/>
<dbReference type="EMBL" id="GL385396">
    <property type="protein sequence ID" value="EJT79743.1"/>
    <property type="molecule type" value="Genomic_DNA"/>
</dbReference>
<gene>
    <name evidence="3" type="primary">20345285</name>
    <name evidence="2" type="ORF">GGTG_04827</name>
</gene>
<dbReference type="GeneID" id="20345285"/>
<reference evidence="3" key="4">
    <citation type="journal article" date="2015" name="G3 (Bethesda)">
        <title>Genome sequences of three phytopathogenic species of the Magnaporthaceae family of fungi.</title>
        <authorList>
            <person name="Okagaki L.H."/>
            <person name="Nunes C.C."/>
            <person name="Sailsbery J."/>
            <person name="Clay B."/>
            <person name="Brown D."/>
            <person name="John T."/>
            <person name="Oh Y."/>
            <person name="Young N."/>
            <person name="Fitzgerald M."/>
            <person name="Haas B.J."/>
            <person name="Zeng Q."/>
            <person name="Young S."/>
            <person name="Adiconis X."/>
            <person name="Fan L."/>
            <person name="Levin J.Z."/>
            <person name="Mitchell T.K."/>
            <person name="Okubara P.A."/>
            <person name="Farman M.L."/>
            <person name="Kohn L.M."/>
            <person name="Birren B."/>
            <person name="Ma L.-J."/>
            <person name="Dean R.A."/>
        </authorList>
    </citation>
    <scope>NUCLEOTIDE SEQUENCE</scope>
    <source>
        <strain evidence="3">R3-111a-1</strain>
    </source>
</reference>
<reference evidence="2" key="3">
    <citation type="submission" date="2010-09" db="EMBL/GenBank/DDBJ databases">
        <title>Annotation of Gaeumannomyces graminis var. tritici R3-111a-1.</title>
        <authorList>
            <consortium name="The Broad Institute Genome Sequencing Platform"/>
            <person name="Ma L.-J."/>
            <person name="Dead R."/>
            <person name="Young S.K."/>
            <person name="Zeng Q."/>
            <person name="Gargeya S."/>
            <person name="Fitzgerald M."/>
            <person name="Haas B."/>
            <person name="Abouelleil A."/>
            <person name="Alvarado L."/>
            <person name="Arachchi H.M."/>
            <person name="Berlin A."/>
            <person name="Brown A."/>
            <person name="Chapman S.B."/>
            <person name="Chen Z."/>
            <person name="Dunbar C."/>
            <person name="Freedman E."/>
            <person name="Gearin G."/>
            <person name="Gellesch M."/>
            <person name="Goldberg J."/>
            <person name="Griggs A."/>
            <person name="Gujja S."/>
            <person name="Heiman D."/>
            <person name="Howarth C."/>
            <person name="Larson L."/>
            <person name="Lui A."/>
            <person name="MacDonald P.J.P."/>
            <person name="Mehta T."/>
            <person name="Montmayeur A."/>
            <person name="Murphy C."/>
            <person name="Neiman D."/>
            <person name="Pearson M."/>
            <person name="Priest M."/>
            <person name="Roberts A."/>
            <person name="Saif S."/>
            <person name="Shea T."/>
            <person name="Shenoy N."/>
            <person name="Sisk P."/>
            <person name="Stolte C."/>
            <person name="Sykes S."/>
            <person name="Yandava C."/>
            <person name="Wortman J."/>
            <person name="Nusbaum C."/>
            <person name="Birren B."/>
        </authorList>
    </citation>
    <scope>NUCLEOTIDE SEQUENCE</scope>
    <source>
        <strain evidence="2">R3-111a-1</strain>
    </source>
</reference>
<evidence type="ECO:0000313" key="3">
    <source>
        <dbReference type="EnsemblFungi" id="EJT79743"/>
    </source>
</evidence>
<proteinExistence type="predicted"/>